<dbReference type="Proteomes" id="UP000280298">
    <property type="component" value="Chromosome"/>
</dbReference>
<name>A0A3S9M172_9ACTN</name>
<keyword evidence="3" id="KW-1185">Reference proteome</keyword>
<evidence type="ECO:0000256" key="1">
    <source>
        <dbReference type="SAM" id="MobiDB-lite"/>
    </source>
</evidence>
<gene>
    <name evidence="2" type="ORF">EJ357_05325</name>
</gene>
<dbReference type="AlphaFoldDB" id="A0A3S9M172"/>
<organism evidence="2 3">
    <name type="scientific">Streptomyces cyaneochromogenes</name>
    <dbReference type="NCBI Taxonomy" id="2496836"/>
    <lineage>
        <taxon>Bacteria</taxon>
        <taxon>Bacillati</taxon>
        <taxon>Actinomycetota</taxon>
        <taxon>Actinomycetes</taxon>
        <taxon>Kitasatosporales</taxon>
        <taxon>Streptomycetaceae</taxon>
        <taxon>Streptomyces</taxon>
    </lineage>
</organism>
<sequence length="69" mass="7390">MPEGRAACRAGGRTALARRRRRPAQLLVHAPLLHGEEPGDDRLVILEGERPGAWWPPGPGPGPRLAVLG</sequence>
<feature type="compositionally biased region" description="Low complexity" evidence="1">
    <location>
        <begin position="1"/>
        <end position="15"/>
    </location>
</feature>
<accession>A0A3S9M172</accession>
<protein>
    <submittedName>
        <fullName evidence="2">Uncharacterized protein</fullName>
    </submittedName>
</protein>
<dbReference type="KEGG" id="scya:EJ357_05325"/>
<evidence type="ECO:0000313" key="2">
    <source>
        <dbReference type="EMBL" id="AZQ32941.1"/>
    </source>
</evidence>
<dbReference type="EMBL" id="CP034539">
    <property type="protein sequence ID" value="AZQ32941.1"/>
    <property type="molecule type" value="Genomic_DNA"/>
</dbReference>
<proteinExistence type="predicted"/>
<feature type="region of interest" description="Disordered" evidence="1">
    <location>
        <begin position="1"/>
        <end position="20"/>
    </location>
</feature>
<reference evidence="2 3" key="1">
    <citation type="journal article" date="2019" name="Int. J. Syst. Evol. Microbiol.">
        <title>Streptomyces cyaneochromogenes sp. nov., a blue pigment-producing actinomycete from manganese-contaminated soil.</title>
        <authorList>
            <person name="Tang X."/>
            <person name="Zhao J."/>
            <person name="Li K."/>
            <person name="Chen Z."/>
            <person name="Sun Y."/>
            <person name="Gao J."/>
        </authorList>
    </citation>
    <scope>NUCLEOTIDE SEQUENCE [LARGE SCALE GENOMIC DNA]</scope>
    <source>
        <strain evidence="2 3">MK-45</strain>
    </source>
</reference>
<evidence type="ECO:0000313" key="3">
    <source>
        <dbReference type="Proteomes" id="UP000280298"/>
    </source>
</evidence>